<accession>K2NWJ4</accession>
<feature type="domain" description="Pyridoxamine kinase/Phosphomethylpyrimidine kinase" evidence="6">
    <location>
        <begin position="75"/>
        <end position="253"/>
    </location>
</feature>
<reference evidence="7 8" key="1">
    <citation type="journal article" date="2012" name="J. Bacteriol.">
        <title>Genome Sequence of Nitratireductor indicus Type Strain C115.</title>
        <authorList>
            <person name="Lai Q."/>
            <person name="Li G."/>
            <person name="Yu Z."/>
            <person name="Shao Z."/>
        </authorList>
    </citation>
    <scope>NUCLEOTIDE SEQUENCE [LARGE SCALE GENOMIC DNA]</scope>
    <source>
        <strain evidence="7 8">C115</strain>
    </source>
</reference>
<keyword evidence="2" id="KW-0808">Transferase</keyword>
<comment type="caution">
    <text evidence="7">The sequence shown here is derived from an EMBL/GenBank/DDBJ whole genome shotgun (WGS) entry which is preliminary data.</text>
</comment>
<protein>
    <recommendedName>
        <fullName evidence="1">pyridoxal kinase</fullName>
        <ecNumber evidence="1">2.7.1.35</ecNumber>
    </recommendedName>
</protein>
<dbReference type="OrthoDB" id="9800808at2"/>
<proteinExistence type="predicted"/>
<dbReference type="AlphaFoldDB" id="K2NWJ4"/>
<dbReference type="EC" id="2.7.1.35" evidence="1"/>
<dbReference type="InterPro" id="IPR013749">
    <property type="entry name" value="PM/HMP-P_kinase-1"/>
</dbReference>
<dbReference type="InterPro" id="IPR029056">
    <property type="entry name" value="Ribokinase-like"/>
</dbReference>
<sequence>MRQIISIQSQVVHGHVGNSAAAWPMQALGATVAVVPTTLLSNHPHYPTMRGRVLEADLVADLLRGVEERGLVENCAVLLTGYLGSVEVGQVVSAFVERALRRNPDIHCVCDPVIGDNGIGVFVAYGLPELIRDRLLPQARLATPNQFELEWLAKRPARNLEGIVAAIHEVRAGRSVDFAVTGCVLEDTPESQVETIVAEGDAVTRISAPRIPVRPCGTGDLFTGVLVAHRSAGLSLCASARLAVQAVSAVLTQTQIRQSGEMVITLDALTAKGEA</sequence>
<dbReference type="GO" id="GO:0005829">
    <property type="term" value="C:cytosol"/>
    <property type="evidence" value="ECO:0007669"/>
    <property type="project" value="TreeGrafter"/>
</dbReference>
<evidence type="ECO:0000256" key="2">
    <source>
        <dbReference type="ARBA" id="ARBA00022679"/>
    </source>
</evidence>
<gene>
    <name evidence="7" type="ORF">NA8A_02670</name>
</gene>
<evidence type="ECO:0000259" key="6">
    <source>
        <dbReference type="Pfam" id="PF08543"/>
    </source>
</evidence>
<keyword evidence="5" id="KW-0067">ATP-binding</keyword>
<evidence type="ECO:0000313" key="7">
    <source>
        <dbReference type="EMBL" id="EKF43680.1"/>
    </source>
</evidence>
<organism evidence="7 8">
    <name type="scientific">Nitratireductor indicus C115</name>
    <dbReference type="NCBI Taxonomy" id="1231190"/>
    <lineage>
        <taxon>Bacteria</taxon>
        <taxon>Pseudomonadati</taxon>
        <taxon>Pseudomonadota</taxon>
        <taxon>Alphaproteobacteria</taxon>
        <taxon>Hyphomicrobiales</taxon>
        <taxon>Phyllobacteriaceae</taxon>
        <taxon>Nitratireductor</taxon>
    </lineage>
</organism>
<dbReference type="EMBL" id="AMSI01000002">
    <property type="protein sequence ID" value="EKF43680.1"/>
    <property type="molecule type" value="Genomic_DNA"/>
</dbReference>
<dbReference type="STRING" id="721133.SAMN05216176_11620"/>
<evidence type="ECO:0000256" key="1">
    <source>
        <dbReference type="ARBA" id="ARBA00012104"/>
    </source>
</evidence>
<evidence type="ECO:0000256" key="3">
    <source>
        <dbReference type="ARBA" id="ARBA00022741"/>
    </source>
</evidence>
<dbReference type="InterPro" id="IPR004625">
    <property type="entry name" value="PyrdxlKinase"/>
</dbReference>
<dbReference type="PANTHER" id="PTHR10534:SF2">
    <property type="entry name" value="PYRIDOXAL KINASE"/>
    <property type="match status" value="1"/>
</dbReference>
<dbReference type="GO" id="GO:0008478">
    <property type="term" value="F:pyridoxal kinase activity"/>
    <property type="evidence" value="ECO:0007669"/>
    <property type="project" value="UniProtKB-EC"/>
</dbReference>
<dbReference type="PATRIC" id="fig|1231190.3.peg.563"/>
<dbReference type="Gene3D" id="3.40.1190.20">
    <property type="match status" value="1"/>
</dbReference>
<keyword evidence="4 7" id="KW-0418">Kinase</keyword>
<dbReference type="Proteomes" id="UP000007374">
    <property type="component" value="Unassembled WGS sequence"/>
</dbReference>
<dbReference type="NCBIfam" id="TIGR00687">
    <property type="entry name" value="pyridox_kin"/>
    <property type="match status" value="1"/>
</dbReference>
<keyword evidence="3" id="KW-0547">Nucleotide-binding</keyword>
<keyword evidence="8" id="KW-1185">Reference proteome</keyword>
<evidence type="ECO:0000313" key="8">
    <source>
        <dbReference type="Proteomes" id="UP000007374"/>
    </source>
</evidence>
<dbReference type="PANTHER" id="PTHR10534">
    <property type="entry name" value="PYRIDOXAL KINASE"/>
    <property type="match status" value="1"/>
</dbReference>
<dbReference type="SUPFAM" id="SSF53613">
    <property type="entry name" value="Ribokinase-like"/>
    <property type="match status" value="1"/>
</dbReference>
<evidence type="ECO:0000256" key="4">
    <source>
        <dbReference type="ARBA" id="ARBA00022777"/>
    </source>
</evidence>
<dbReference type="CDD" id="cd01173">
    <property type="entry name" value="pyridoxal_pyridoxamine_kinase"/>
    <property type="match status" value="1"/>
</dbReference>
<dbReference type="GO" id="GO:0005524">
    <property type="term" value="F:ATP binding"/>
    <property type="evidence" value="ECO:0007669"/>
    <property type="project" value="UniProtKB-KW"/>
</dbReference>
<dbReference type="Pfam" id="PF08543">
    <property type="entry name" value="Phos_pyr_kin"/>
    <property type="match status" value="1"/>
</dbReference>
<evidence type="ECO:0000256" key="5">
    <source>
        <dbReference type="ARBA" id="ARBA00022840"/>
    </source>
</evidence>
<dbReference type="GO" id="GO:0009443">
    <property type="term" value="P:pyridoxal 5'-phosphate salvage"/>
    <property type="evidence" value="ECO:0007669"/>
    <property type="project" value="InterPro"/>
</dbReference>
<name>K2NWJ4_9HYPH</name>
<dbReference type="eggNOG" id="COG2240">
    <property type="taxonomic scope" value="Bacteria"/>
</dbReference>